<dbReference type="SUPFAM" id="SSF51366">
    <property type="entry name" value="Ribulose-phoshate binding barrel"/>
    <property type="match status" value="1"/>
</dbReference>
<dbReference type="InterPro" id="IPR011060">
    <property type="entry name" value="RibuloseP-bd_barrel"/>
</dbReference>
<evidence type="ECO:0000256" key="8">
    <source>
        <dbReference type="ARBA" id="ARBA00023239"/>
    </source>
</evidence>
<evidence type="ECO:0000256" key="7">
    <source>
        <dbReference type="ARBA" id="ARBA00023141"/>
    </source>
</evidence>
<dbReference type="PROSITE" id="PS00614">
    <property type="entry name" value="IGPS"/>
    <property type="match status" value="1"/>
</dbReference>
<name>A0A1I0GIX2_9BACI</name>
<evidence type="ECO:0000256" key="6">
    <source>
        <dbReference type="ARBA" id="ARBA00022822"/>
    </source>
</evidence>
<dbReference type="GO" id="GO:0000162">
    <property type="term" value="P:L-tryptophan biosynthetic process"/>
    <property type="evidence" value="ECO:0007669"/>
    <property type="project" value="UniProtKB-UniRule"/>
</dbReference>
<evidence type="ECO:0000259" key="10">
    <source>
        <dbReference type="Pfam" id="PF00218"/>
    </source>
</evidence>
<dbReference type="FunFam" id="3.20.20.70:FF:000024">
    <property type="entry name" value="Indole-3-glycerol phosphate synthase"/>
    <property type="match status" value="1"/>
</dbReference>
<proteinExistence type="inferred from homology"/>
<protein>
    <recommendedName>
        <fullName evidence="9">Indole-3-glycerol phosphate synthase</fullName>
        <shortName evidence="9">IGPS</shortName>
        <ecNumber evidence="9">4.1.1.48</ecNumber>
    </recommendedName>
</protein>
<comment type="similarity">
    <text evidence="3 9">Belongs to the TrpC family.</text>
</comment>
<keyword evidence="5 9" id="KW-0210">Decarboxylase</keyword>
<dbReference type="Proteomes" id="UP000199095">
    <property type="component" value="Unassembled WGS sequence"/>
</dbReference>
<dbReference type="OrthoDB" id="9804217at2"/>
<comment type="catalytic activity">
    <reaction evidence="1 9">
        <text>1-(2-carboxyphenylamino)-1-deoxy-D-ribulose 5-phosphate + H(+) = (1S,2R)-1-C-(indol-3-yl)glycerol 3-phosphate + CO2 + H2O</text>
        <dbReference type="Rhea" id="RHEA:23476"/>
        <dbReference type="ChEBI" id="CHEBI:15377"/>
        <dbReference type="ChEBI" id="CHEBI:15378"/>
        <dbReference type="ChEBI" id="CHEBI:16526"/>
        <dbReference type="ChEBI" id="CHEBI:58613"/>
        <dbReference type="ChEBI" id="CHEBI:58866"/>
        <dbReference type="EC" id="4.1.1.48"/>
    </reaction>
</comment>
<dbReference type="RefSeq" id="WP_093135529.1">
    <property type="nucleotide sequence ID" value="NZ_FOHJ01000007.1"/>
</dbReference>
<dbReference type="UniPathway" id="UPA00035">
    <property type="reaction ID" value="UER00043"/>
</dbReference>
<comment type="pathway">
    <text evidence="2 9">Amino-acid biosynthesis; L-tryptophan biosynthesis; L-tryptophan from chorismate: step 4/5.</text>
</comment>
<dbReference type="STRING" id="237682.SAMN05421676_10720"/>
<dbReference type="GO" id="GO:0004425">
    <property type="term" value="F:indole-3-glycerol-phosphate synthase activity"/>
    <property type="evidence" value="ECO:0007669"/>
    <property type="project" value="UniProtKB-UniRule"/>
</dbReference>
<keyword evidence="12" id="KW-1185">Reference proteome</keyword>
<dbReference type="InterPro" id="IPR013785">
    <property type="entry name" value="Aldolase_TIM"/>
</dbReference>
<evidence type="ECO:0000256" key="9">
    <source>
        <dbReference type="HAMAP-Rule" id="MF_00134"/>
    </source>
</evidence>
<dbReference type="InterPro" id="IPR013798">
    <property type="entry name" value="Indole-3-glycerol_P_synth_dom"/>
</dbReference>
<dbReference type="EC" id="4.1.1.48" evidence="9"/>
<organism evidence="11 12">
    <name type="scientific">Salinibacillus kushneri</name>
    <dbReference type="NCBI Taxonomy" id="237682"/>
    <lineage>
        <taxon>Bacteria</taxon>
        <taxon>Bacillati</taxon>
        <taxon>Bacillota</taxon>
        <taxon>Bacilli</taxon>
        <taxon>Bacillales</taxon>
        <taxon>Bacillaceae</taxon>
        <taxon>Salinibacillus</taxon>
    </lineage>
</organism>
<dbReference type="PANTHER" id="PTHR22854">
    <property type="entry name" value="TRYPTOPHAN BIOSYNTHESIS PROTEIN"/>
    <property type="match status" value="1"/>
</dbReference>
<dbReference type="Gene3D" id="3.20.20.70">
    <property type="entry name" value="Aldolase class I"/>
    <property type="match status" value="1"/>
</dbReference>
<feature type="domain" description="Indole-3-glycerol phosphate synthase" evidence="10">
    <location>
        <begin position="5"/>
        <end position="253"/>
    </location>
</feature>
<keyword evidence="8 9" id="KW-0456">Lyase</keyword>
<accession>A0A1I0GIX2</accession>
<dbReference type="InterPro" id="IPR001468">
    <property type="entry name" value="Indole-3-GlycerolPSynthase_CS"/>
</dbReference>
<evidence type="ECO:0000313" key="12">
    <source>
        <dbReference type="Proteomes" id="UP000199095"/>
    </source>
</evidence>
<dbReference type="InterPro" id="IPR045186">
    <property type="entry name" value="Indole-3-glycerol_P_synth"/>
</dbReference>
<evidence type="ECO:0000313" key="11">
    <source>
        <dbReference type="EMBL" id="SET70909.1"/>
    </source>
</evidence>
<evidence type="ECO:0000256" key="3">
    <source>
        <dbReference type="ARBA" id="ARBA00008737"/>
    </source>
</evidence>
<dbReference type="NCBIfam" id="NF001377">
    <property type="entry name" value="PRK00278.2-4"/>
    <property type="match status" value="1"/>
</dbReference>
<keyword evidence="6 9" id="KW-0822">Tryptophan biosynthesis</keyword>
<dbReference type="CDD" id="cd00331">
    <property type="entry name" value="IGPS"/>
    <property type="match status" value="1"/>
</dbReference>
<gene>
    <name evidence="9" type="primary">trpC</name>
    <name evidence="11" type="ORF">SAMN05421676_10720</name>
</gene>
<dbReference type="Pfam" id="PF00218">
    <property type="entry name" value="IGPS"/>
    <property type="match status" value="1"/>
</dbReference>
<keyword evidence="4 9" id="KW-0028">Amino-acid biosynthesis</keyword>
<dbReference type="HAMAP" id="MF_00134_B">
    <property type="entry name" value="IGPS_B"/>
    <property type="match status" value="1"/>
</dbReference>
<evidence type="ECO:0000256" key="5">
    <source>
        <dbReference type="ARBA" id="ARBA00022793"/>
    </source>
</evidence>
<sequence length="262" mass="29246">MTTILDDILKEKEKEVQRLKENPQEELESYYSFHSLYEAFMNSDKLSVIGEVKRASPSKGDIDAEVNPVEQAKSYVNAGAKAISVLTDTPFFKGTMDDLAQIREAVEVPILCKDFIIDRVQIKRAKAHGADVILLIASAMPKEKLLDLYNEAKANHVEVLFEVHNEDELQIALSMGVDIIGINNRNLKTFEVNPEVTEKLAKQIRTSDTLLISESGIRTTEDAERVTRTGAKGILVGETLMKSKNIKKTVDELVVPLMSDQV</sequence>
<dbReference type="PANTHER" id="PTHR22854:SF2">
    <property type="entry name" value="INDOLE-3-GLYCEROL-PHOSPHATE SYNTHASE"/>
    <property type="match status" value="1"/>
</dbReference>
<keyword evidence="7 9" id="KW-0057">Aromatic amino acid biosynthesis</keyword>
<dbReference type="AlphaFoldDB" id="A0A1I0GIX2"/>
<dbReference type="GO" id="GO:0004640">
    <property type="term" value="F:phosphoribosylanthranilate isomerase activity"/>
    <property type="evidence" value="ECO:0007669"/>
    <property type="project" value="TreeGrafter"/>
</dbReference>
<reference evidence="12" key="1">
    <citation type="submission" date="2016-10" db="EMBL/GenBank/DDBJ databases">
        <authorList>
            <person name="Varghese N."/>
            <person name="Submissions S."/>
        </authorList>
    </citation>
    <scope>NUCLEOTIDE SEQUENCE [LARGE SCALE GENOMIC DNA]</scope>
    <source>
        <strain evidence="12">CGMCC 1.3566</strain>
    </source>
</reference>
<dbReference type="EMBL" id="FOHJ01000007">
    <property type="protein sequence ID" value="SET70909.1"/>
    <property type="molecule type" value="Genomic_DNA"/>
</dbReference>
<evidence type="ECO:0000256" key="2">
    <source>
        <dbReference type="ARBA" id="ARBA00004696"/>
    </source>
</evidence>
<evidence type="ECO:0000256" key="4">
    <source>
        <dbReference type="ARBA" id="ARBA00022605"/>
    </source>
</evidence>
<evidence type="ECO:0000256" key="1">
    <source>
        <dbReference type="ARBA" id="ARBA00001633"/>
    </source>
</evidence>